<reference evidence="1" key="1">
    <citation type="submission" date="2022-07" db="EMBL/GenBank/DDBJ databases">
        <title>Genome Sequence of Phlebia brevispora.</title>
        <authorList>
            <person name="Buettner E."/>
        </authorList>
    </citation>
    <scope>NUCLEOTIDE SEQUENCE</scope>
    <source>
        <strain evidence="1">MPL23</strain>
    </source>
</reference>
<dbReference type="EMBL" id="JANHOG010001281">
    <property type="protein sequence ID" value="KAJ3539813.1"/>
    <property type="molecule type" value="Genomic_DNA"/>
</dbReference>
<proteinExistence type="predicted"/>
<protein>
    <submittedName>
        <fullName evidence="1">Uncharacterized protein</fullName>
    </submittedName>
</protein>
<name>A0ACC1SH87_9APHY</name>
<keyword evidence="2" id="KW-1185">Reference proteome</keyword>
<comment type="caution">
    <text evidence="1">The sequence shown here is derived from an EMBL/GenBank/DDBJ whole genome shotgun (WGS) entry which is preliminary data.</text>
</comment>
<evidence type="ECO:0000313" key="1">
    <source>
        <dbReference type="EMBL" id="KAJ3539813.1"/>
    </source>
</evidence>
<organism evidence="1 2">
    <name type="scientific">Phlebia brevispora</name>
    <dbReference type="NCBI Taxonomy" id="194682"/>
    <lineage>
        <taxon>Eukaryota</taxon>
        <taxon>Fungi</taxon>
        <taxon>Dikarya</taxon>
        <taxon>Basidiomycota</taxon>
        <taxon>Agaricomycotina</taxon>
        <taxon>Agaricomycetes</taxon>
        <taxon>Polyporales</taxon>
        <taxon>Meruliaceae</taxon>
        <taxon>Phlebia</taxon>
    </lineage>
</organism>
<sequence length="644" mass="72526">MSVSLLSLPVVIFQHVFEETRRALDEFAACSVGLFNKSPEDHVCEAWGCVDPTSRAMCRKIPAGPFPADPRTGKPSSRHVRVKFFIRPIASRIMADNSNCIYSDIPLEPNGGLDLRYVREKWDLYNCEIIRRNKAGQLEAYAPKNQDFLTASELAFYTQHRVPRTLRIIERPSKLLKQFRRYRQNLIFHRGRWECARDWTVRKQYLKEYAVWLSAPLLAKMKMWSSRTPPERIALLTLSHVAPIILGRLFARRLFVPCPWLSVDRWVDLYAPRVAMIRLAGSHLPKRQKLRSVRLIHQTNPETPIVHIPASSIYPLGAGNSSAPLFRGVSWTIQPQDAWAVISAGSSGAKTSLLQALTGHLRIAPPPPPPNGLFPFLAGRDPFDYVSLVSFAHRPRAAGGAFYDYTARYGAVREEDKRTLRDTFFPESARPLHDLAIPDFHANPNENLAIKKDQAQERARRALFEDLTDKLGLTQFLDLPMIALSNGQTRKARIVKALLEQPELLILDEPLTGLDVHTRSLVLSLLRTLHSKNAPHVILGMRAQDPIPEWTTHLALISKDGAVHTGTKEHILKGPSSASLHHGWRPADHTVSKKVDNTNEELIRFSGVNVSYGDRKVDSKIAAFGRSSAFATTGPEGHSLDYTR</sequence>
<gene>
    <name evidence="1" type="ORF">NM688_g6312</name>
</gene>
<dbReference type="Proteomes" id="UP001148662">
    <property type="component" value="Unassembled WGS sequence"/>
</dbReference>
<accession>A0ACC1SH87</accession>
<evidence type="ECO:0000313" key="2">
    <source>
        <dbReference type="Proteomes" id="UP001148662"/>
    </source>
</evidence>